<gene>
    <name evidence="9" type="ORF">ROR02_10700</name>
</gene>
<dbReference type="EMBL" id="BJZO01000022">
    <property type="protein sequence ID" value="GEO80939.1"/>
    <property type="molecule type" value="Genomic_DNA"/>
</dbReference>
<keyword evidence="6 8" id="KW-1133">Transmembrane helix</keyword>
<evidence type="ECO:0000256" key="3">
    <source>
        <dbReference type="ARBA" id="ARBA00022448"/>
    </source>
</evidence>
<dbReference type="InterPro" id="IPR052017">
    <property type="entry name" value="TSUP"/>
</dbReference>
<feature type="transmembrane region" description="Helical" evidence="8">
    <location>
        <begin position="186"/>
        <end position="203"/>
    </location>
</feature>
<evidence type="ECO:0000256" key="6">
    <source>
        <dbReference type="ARBA" id="ARBA00022989"/>
    </source>
</evidence>
<evidence type="ECO:0000256" key="7">
    <source>
        <dbReference type="ARBA" id="ARBA00023136"/>
    </source>
</evidence>
<evidence type="ECO:0000313" key="10">
    <source>
        <dbReference type="Proteomes" id="UP000321567"/>
    </source>
</evidence>
<keyword evidence="5 8" id="KW-0812">Transmembrane</keyword>
<evidence type="ECO:0000256" key="4">
    <source>
        <dbReference type="ARBA" id="ARBA00022475"/>
    </source>
</evidence>
<evidence type="ECO:0000256" key="5">
    <source>
        <dbReference type="ARBA" id="ARBA00022692"/>
    </source>
</evidence>
<proteinExistence type="inferred from homology"/>
<evidence type="ECO:0000256" key="1">
    <source>
        <dbReference type="ARBA" id="ARBA00004651"/>
    </source>
</evidence>
<keyword evidence="10" id="KW-1185">Reference proteome</keyword>
<feature type="transmembrane region" description="Helical" evidence="8">
    <location>
        <begin position="87"/>
        <end position="105"/>
    </location>
</feature>
<reference evidence="9 10" key="1">
    <citation type="submission" date="2019-07" db="EMBL/GenBank/DDBJ databases">
        <title>Whole genome shotgun sequence of Rhodospirillum oryzae NBRC 107573.</title>
        <authorList>
            <person name="Hosoyama A."/>
            <person name="Uohara A."/>
            <person name="Ohji S."/>
            <person name="Ichikawa N."/>
        </authorList>
    </citation>
    <scope>NUCLEOTIDE SEQUENCE [LARGE SCALE GENOMIC DNA]</scope>
    <source>
        <strain evidence="9 10">NBRC 107573</strain>
    </source>
</reference>
<protein>
    <recommendedName>
        <fullName evidence="8">Probable membrane transporter protein</fullName>
    </recommendedName>
</protein>
<name>A0A512H636_9PROT</name>
<keyword evidence="4 8" id="KW-1003">Cell membrane</keyword>
<keyword evidence="7 8" id="KW-0472">Membrane</keyword>
<evidence type="ECO:0000256" key="2">
    <source>
        <dbReference type="ARBA" id="ARBA00009142"/>
    </source>
</evidence>
<sequence>MWLGVGPATLRPMMDHTLLLGLCLVVFLAAGVVKGLLGMGLPTVAMGLLGLVLSPAEAAALMLVPSLLTNLWQALAGPSPWPLLRRLAPLLAGITFGTALGAPWMHAETTLVRAGLGGILVVYALVGLGGVRLPRVRATRGPVPIAVGLVMGLLTGLASGATGVFVLPSVPYLASLSLDRPRLVQALGLAFTTASAALALALAAHDRLPFASLGWSTLAVVPAVAGMAAGAWLGARVPQALFRRLFYGGLLVLGGEIMLKSLGG</sequence>
<feature type="transmembrane region" description="Helical" evidence="8">
    <location>
        <begin position="215"/>
        <end position="235"/>
    </location>
</feature>
<evidence type="ECO:0000256" key="8">
    <source>
        <dbReference type="RuleBase" id="RU363041"/>
    </source>
</evidence>
<evidence type="ECO:0000313" key="9">
    <source>
        <dbReference type="EMBL" id="GEO80939.1"/>
    </source>
</evidence>
<comment type="caution">
    <text evidence="9">The sequence shown here is derived from an EMBL/GenBank/DDBJ whole genome shotgun (WGS) entry which is preliminary data.</text>
</comment>
<comment type="subcellular location">
    <subcellularLocation>
        <location evidence="1 8">Cell membrane</location>
        <topology evidence="1 8">Multi-pass membrane protein</topology>
    </subcellularLocation>
</comment>
<feature type="transmembrane region" description="Helical" evidence="8">
    <location>
        <begin position="143"/>
        <end position="166"/>
    </location>
</feature>
<keyword evidence="3" id="KW-0813">Transport</keyword>
<organism evidence="9 10">
    <name type="scientific">Pararhodospirillum oryzae</name>
    <dbReference type="NCBI Taxonomy" id="478448"/>
    <lineage>
        <taxon>Bacteria</taxon>
        <taxon>Pseudomonadati</taxon>
        <taxon>Pseudomonadota</taxon>
        <taxon>Alphaproteobacteria</taxon>
        <taxon>Rhodospirillales</taxon>
        <taxon>Rhodospirillaceae</taxon>
        <taxon>Pararhodospirillum</taxon>
    </lineage>
</organism>
<dbReference type="Pfam" id="PF01925">
    <property type="entry name" value="TauE"/>
    <property type="match status" value="1"/>
</dbReference>
<dbReference type="AlphaFoldDB" id="A0A512H636"/>
<dbReference type="PANTHER" id="PTHR30269">
    <property type="entry name" value="TRANSMEMBRANE PROTEIN YFCA"/>
    <property type="match status" value="1"/>
</dbReference>
<dbReference type="InterPro" id="IPR002781">
    <property type="entry name" value="TM_pro_TauE-like"/>
</dbReference>
<feature type="transmembrane region" description="Helical" evidence="8">
    <location>
        <begin position="111"/>
        <end position="131"/>
    </location>
</feature>
<dbReference type="PANTHER" id="PTHR30269:SF32">
    <property type="entry name" value="MEMBRANE TRANSPORTER PROTEIN-RELATED"/>
    <property type="match status" value="1"/>
</dbReference>
<feature type="transmembrane region" description="Helical" evidence="8">
    <location>
        <begin position="58"/>
        <end position="75"/>
    </location>
</feature>
<dbReference type="GO" id="GO:0005886">
    <property type="term" value="C:plasma membrane"/>
    <property type="evidence" value="ECO:0007669"/>
    <property type="project" value="UniProtKB-SubCell"/>
</dbReference>
<dbReference type="RefSeq" id="WP_246135413.1">
    <property type="nucleotide sequence ID" value="NZ_BJZO01000022.1"/>
</dbReference>
<accession>A0A512H636</accession>
<comment type="similarity">
    <text evidence="2 8">Belongs to the 4-toluene sulfonate uptake permease (TSUP) (TC 2.A.102) family.</text>
</comment>
<dbReference type="Proteomes" id="UP000321567">
    <property type="component" value="Unassembled WGS sequence"/>
</dbReference>